<gene>
    <name evidence="1" type="ORF">ARAM_000099</name>
</gene>
<keyword evidence="2" id="KW-1185">Reference proteome</keyword>
<organism evidence="1 2">
    <name type="scientific">Aspergillus rambellii</name>
    <dbReference type="NCBI Taxonomy" id="308745"/>
    <lineage>
        <taxon>Eukaryota</taxon>
        <taxon>Fungi</taxon>
        <taxon>Dikarya</taxon>
        <taxon>Ascomycota</taxon>
        <taxon>Pezizomycotina</taxon>
        <taxon>Eurotiomycetes</taxon>
        <taxon>Eurotiomycetidae</taxon>
        <taxon>Eurotiales</taxon>
        <taxon>Aspergillaceae</taxon>
        <taxon>Aspergillus</taxon>
        <taxon>Aspergillus subgen. Nidulantes</taxon>
    </lineage>
</organism>
<comment type="caution">
    <text evidence="1">The sequence shown here is derived from an EMBL/GenBank/DDBJ whole genome shotgun (WGS) entry which is preliminary data.</text>
</comment>
<dbReference type="Proteomes" id="UP000034291">
    <property type="component" value="Unassembled WGS sequence"/>
</dbReference>
<proteinExistence type="predicted"/>
<reference evidence="1 2" key="1">
    <citation type="submission" date="2015-02" db="EMBL/GenBank/DDBJ databases">
        <title>Draft Genome Sequences of Two Closely-Related Aflatoxigenic Aspergillus Species Obtained from the Cote d'Ivoire.</title>
        <authorList>
            <person name="Moore G.G."/>
            <person name="Beltz S.B."/>
            <person name="Mack B.M."/>
        </authorList>
    </citation>
    <scope>NUCLEOTIDE SEQUENCE [LARGE SCALE GENOMIC DNA]</scope>
    <source>
        <strain evidence="1 2">SRRC1468</strain>
    </source>
</reference>
<protein>
    <submittedName>
        <fullName evidence="1">Uncharacterized protein</fullName>
    </submittedName>
</protein>
<evidence type="ECO:0000313" key="1">
    <source>
        <dbReference type="EMBL" id="KKK14385.1"/>
    </source>
</evidence>
<sequence>MADVLISTPSLESGSFMTVTSARQFDKLAVFEAHVLSYLRRVKEYHEFVFTDVPPSWGQAILRLIDEKIASRKSYNTTSRSLSIRVMPTEIQNCIQDWLLNHDITREEQLLLHGIVGTTLEFKYGPYTGSTKEPDFFFRINGHILPTLAVECGWSESRAQLLDGMNMLLVGGDGSIKVVIIVEWTRFQGGRVSGTVELFMRDRNGMPRLVQSETVFPRPATASSQRLGIRRCDLFGPAMLAGRDGNDVLYLDIEQLRDHAARNLGFMNLVPA</sequence>
<dbReference type="EMBL" id="JZBS01003589">
    <property type="protein sequence ID" value="KKK14385.1"/>
    <property type="molecule type" value="Genomic_DNA"/>
</dbReference>
<name>A0A0F8W946_9EURO</name>
<evidence type="ECO:0000313" key="2">
    <source>
        <dbReference type="Proteomes" id="UP000034291"/>
    </source>
</evidence>
<accession>A0A0F8W946</accession>
<dbReference type="OrthoDB" id="76567at2759"/>
<dbReference type="AlphaFoldDB" id="A0A0F8W946"/>